<reference evidence="3" key="1">
    <citation type="journal article" date="2012" name="Stand. Genomic Sci.">
        <title>Genome sequence of the Antarctic rhodopsins-containing flavobacterium Gillisia limnaea type strain (R-8282(T)).</title>
        <authorList>
            <person name="Riedel T."/>
            <person name="Held B."/>
            <person name="Nolan M."/>
            <person name="Lucas S."/>
            <person name="Lapidus A."/>
            <person name="Tice H."/>
            <person name="Del Rio T.G."/>
            <person name="Cheng J.F."/>
            <person name="Han C."/>
            <person name="Tapia R."/>
            <person name="Goodwin L.A."/>
            <person name="Pitluck S."/>
            <person name="Liolios K."/>
            <person name="Mavromatis K."/>
            <person name="Pagani I."/>
            <person name="Ivanova N."/>
            <person name="Mikhailova N."/>
            <person name="Pati A."/>
            <person name="Chen A."/>
            <person name="Palaniappan K."/>
            <person name="Land M."/>
            <person name="Rohde M."/>
            <person name="Tindall B.J."/>
            <person name="Detter J.C."/>
            <person name="Goker M."/>
            <person name="Bristow J."/>
            <person name="Eisen J.A."/>
            <person name="Markowitz V."/>
            <person name="Hugenholtz P."/>
            <person name="Kyrpides N.C."/>
            <person name="Klenk H.P."/>
            <person name="Woyke T."/>
        </authorList>
    </citation>
    <scope>NUCLEOTIDE SEQUENCE [LARGE SCALE GENOMIC DNA]</scope>
    <source>
        <strain evidence="3">DSM 15749 / LMG 21470 / R-8282</strain>
    </source>
</reference>
<evidence type="ECO:0000313" key="3">
    <source>
        <dbReference type="Proteomes" id="UP000003844"/>
    </source>
</evidence>
<gene>
    <name evidence="2" type="ORF">Gilli_2231</name>
</gene>
<sequence>MNFWNKIFLMGILLVISFTTSTTQAQNMLQGEPSMEIREMAHETTAMFTKELGLTGKQEILMEKELITYAMKKEVLLLSKMQEEAKAQRLLALQQAENAAMREILVKPQYERYLVIQQKLLHEQLKNKEKH</sequence>
<organism evidence="2 3">
    <name type="scientific">Gillisia limnaea (strain DSM 15749 / LMG 21470 / R-8282)</name>
    <dbReference type="NCBI Taxonomy" id="865937"/>
    <lineage>
        <taxon>Bacteria</taxon>
        <taxon>Pseudomonadati</taxon>
        <taxon>Bacteroidota</taxon>
        <taxon>Flavobacteriia</taxon>
        <taxon>Flavobacteriales</taxon>
        <taxon>Flavobacteriaceae</taxon>
        <taxon>Gillisia</taxon>
    </lineage>
</organism>
<evidence type="ECO:0000256" key="1">
    <source>
        <dbReference type="SAM" id="SignalP"/>
    </source>
</evidence>
<name>H2BVF6_GILLR</name>
<dbReference type="EMBL" id="JH594606">
    <property type="protein sequence ID" value="EHQ02864.1"/>
    <property type="molecule type" value="Genomic_DNA"/>
</dbReference>
<protein>
    <submittedName>
        <fullName evidence="2">Uncharacterized protein</fullName>
    </submittedName>
</protein>
<feature type="chain" id="PRO_5003559995" evidence="1">
    <location>
        <begin position="26"/>
        <end position="131"/>
    </location>
</feature>
<keyword evidence="3" id="KW-1185">Reference proteome</keyword>
<dbReference type="HOGENOM" id="CLU_1924576_0_0_10"/>
<evidence type="ECO:0000313" key="2">
    <source>
        <dbReference type="EMBL" id="EHQ02864.1"/>
    </source>
</evidence>
<feature type="signal peptide" evidence="1">
    <location>
        <begin position="1"/>
        <end position="25"/>
    </location>
</feature>
<dbReference type="STRING" id="865937.Gilli_2231"/>
<dbReference type="AlphaFoldDB" id="H2BVF6"/>
<keyword evidence="1" id="KW-0732">Signal</keyword>
<proteinExistence type="predicted"/>
<dbReference type="Proteomes" id="UP000003844">
    <property type="component" value="Unassembled WGS sequence"/>
</dbReference>
<accession>H2BVF6</accession>